<reference evidence="3 4" key="1">
    <citation type="submission" date="2021-08" db="EMBL/GenBank/DDBJ databases">
        <title>Comparative Genomics Analysis of the Genus Qipengyuania Reveals Extensive Genetic Diversity and Metabolic Versatility, Including the Description of Fifteen Novel Species.</title>
        <authorList>
            <person name="Liu Y."/>
        </authorList>
    </citation>
    <scope>NUCLEOTIDE SEQUENCE [LARGE SCALE GENOMIC DNA]</scope>
    <source>
        <strain evidence="3 4">1XM2-8</strain>
    </source>
</reference>
<gene>
    <name evidence="3" type="ORF">K3166_03105</name>
</gene>
<evidence type="ECO:0000313" key="4">
    <source>
        <dbReference type="Proteomes" id="UP000824280"/>
    </source>
</evidence>
<dbReference type="Gene3D" id="3.20.20.140">
    <property type="entry name" value="Metal-dependent hydrolases"/>
    <property type="match status" value="1"/>
</dbReference>
<evidence type="ECO:0000256" key="1">
    <source>
        <dbReference type="SAM" id="SignalP"/>
    </source>
</evidence>
<dbReference type="RefSeq" id="WP_221423241.1">
    <property type="nucleotide sequence ID" value="NZ_CP081297.1"/>
</dbReference>
<accession>A0ABX8ZJ43</accession>
<name>A0ABX8ZJ43_9SPHN</name>
<proteinExistence type="predicted"/>
<keyword evidence="1" id="KW-0732">Signal</keyword>
<dbReference type="Gene3D" id="2.30.40.10">
    <property type="entry name" value="Urease, subunit C, domain 1"/>
    <property type="match status" value="1"/>
</dbReference>
<dbReference type="Gene3D" id="3.10.310.70">
    <property type="match status" value="1"/>
</dbReference>
<feature type="chain" id="PRO_5046838484" evidence="1">
    <location>
        <begin position="24"/>
        <end position="589"/>
    </location>
</feature>
<dbReference type="InterPro" id="IPR033932">
    <property type="entry name" value="YtcJ-like"/>
</dbReference>
<dbReference type="Proteomes" id="UP000824280">
    <property type="component" value="Chromosome"/>
</dbReference>
<protein>
    <submittedName>
        <fullName evidence="3">Amidohydrolase</fullName>
    </submittedName>
</protein>
<sequence length="589" mass="63176">MGYSAYAKAAKQVALASGLLVLAACAPKTLGQAQVDPADLILVNARVYSLDWSEPDGEGNPASDAPWSEAGWRPDAQAVAIDDGVIVFAGTSTGAMAYEGANTRLVDLEGATLVPGLVDSHTHVVEFGAKLDAVDLTDVATQEEAVALVAARAKSVPAGEWIFGAGWDEGAWANRYPDKALLSAAVPDHPVVLRSLHGFALWANQAALDAGGLTGETPVPEGGEMRTGTDGQPSGLFLNRATTMLDDAIPPTPLETMKRQTRKGLQQMARDGFVTVHEAGADTRSMEVFEALETDGTLPIRVYAMLSLRDEPLMRRWIAKGPDSDADSMLVTRAVKAYYDGALGSRGARLLKDYADRPGHRGVSGSGYGFDRGLNAAAMEAGFQVGIHAIGDAGNREALGIIEAAFSQFPDARQGRHRIEHAQVIAPEDMDRFAELGVIASMEPPHAVEDKTWAEDRLGAERIRGAYAWRTLRRNGARLTFNADNPGSDHSIFYGLHAAVTRRDKQLQPAGGWYPDEAVTIEEALRAYTSWSAYAGFREAETGIIKPGRWADLTVMDIDPFALAQQDPAAILRGQIVMTVVNGKIVYER</sequence>
<feature type="domain" description="Amidohydrolase 3" evidence="2">
    <location>
        <begin position="105"/>
        <end position="587"/>
    </location>
</feature>
<evidence type="ECO:0000259" key="2">
    <source>
        <dbReference type="Pfam" id="PF07969"/>
    </source>
</evidence>
<organism evidence="3 4">
    <name type="scientific">Qipengyuania psychrotolerans</name>
    <dbReference type="NCBI Taxonomy" id="2867238"/>
    <lineage>
        <taxon>Bacteria</taxon>
        <taxon>Pseudomonadati</taxon>
        <taxon>Pseudomonadota</taxon>
        <taxon>Alphaproteobacteria</taxon>
        <taxon>Sphingomonadales</taxon>
        <taxon>Erythrobacteraceae</taxon>
        <taxon>Qipengyuania</taxon>
    </lineage>
</organism>
<dbReference type="EMBL" id="CP081297">
    <property type="protein sequence ID" value="QZD87704.1"/>
    <property type="molecule type" value="Genomic_DNA"/>
</dbReference>
<feature type="signal peptide" evidence="1">
    <location>
        <begin position="1"/>
        <end position="23"/>
    </location>
</feature>
<dbReference type="CDD" id="cd01300">
    <property type="entry name" value="YtcJ_like"/>
    <property type="match status" value="1"/>
</dbReference>
<keyword evidence="4" id="KW-1185">Reference proteome</keyword>
<dbReference type="SUPFAM" id="SSF51338">
    <property type="entry name" value="Composite domain of metallo-dependent hydrolases"/>
    <property type="match status" value="1"/>
</dbReference>
<evidence type="ECO:0000313" key="3">
    <source>
        <dbReference type="EMBL" id="QZD87704.1"/>
    </source>
</evidence>
<dbReference type="InterPro" id="IPR013108">
    <property type="entry name" value="Amidohydro_3"/>
</dbReference>
<dbReference type="PANTHER" id="PTHR22642">
    <property type="entry name" value="IMIDAZOLONEPROPIONASE"/>
    <property type="match status" value="1"/>
</dbReference>
<dbReference type="InterPro" id="IPR032466">
    <property type="entry name" value="Metal_Hydrolase"/>
</dbReference>
<dbReference type="SUPFAM" id="SSF51556">
    <property type="entry name" value="Metallo-dependent hydrolases"/>
    <property type="match status" value="1"/>
</dbReference>
<dbReference type="PANTHER" id="PTHR22642:SF2">
    <property type="entry name" value="PROTEIN LONG AFTER FAR-RED 3"/>
    <property type="match status" value="1"/>
</dbReference>
<dbReference type="InterPro" id="IPR011059">
    <property type="entry name" value="Metal-dep_hydrolase_composite"/>
</dbReference>
<dbReference type="Pfam" id="PF07969">
    <property type="entry name" value="Amidohydro_3"/>
    <property type="match status" value="1"/>
</dbReference>